<dbReference type="Pfam" id="PF14310">
    <property type="entry name" value="Fn3-like"/>
    <property type="match status" value="1"/>
</dbReference>
<name>A0A4Q1DAZ4_9BACT</name>
<dbReference type="Gene3D" id="3.40.50.1700">
    <property type="entry name" value="Glycoside hydrolase family 3 C-terminal domain"/>
    <property type="match status" value="2"/>
</dbReference>
<evidence type="ECO:0000256" key="3">
    <source>
        <dbReference type="ARBA" id="ARBA00022801"/>
    </source>
</evidence>
<dbReference type="Gene3D" id="2.60.40.10">
    <property type="entry name" value="Immunoglobulins"/>
    <property type="match status" value="1"/>
</dbReference>
<dbReference type="InterPro" id="IPR036881">
    <property type="entry name" value="Glyco_hydro_3_C_sf"/>
</dbReference>
<dbReference type="Gene3D" id="3.20.20.300">
    <property type="entry name" value="Glycoside hydrolase, family 3, N-terminal domain"/>
    <property type="match status" value="1"/>
</dbReference>
<dbReference type="InterPro" id="IPR002772">
    <property type="entry name" value="Glyco_hydro_3_C"/>
</dbReference>
<organism evidence="6 7">
    <name type="scientific">Filimonas effusa</name>
    <dbReference type="NCBI Taxonomy" id="2508721"/>
    <lineage>
        <taxon>Bacteria</taxon>
        <taxon>Pseudomonadati</taxon>
        <taxon>Bacteroidota</taxon>
        <taxon>Chitinophagia</taxon>
        <taxon>Chitinophagales</taxon>
        <taxon>Chitinophagaceae</taxon>
        <taxon>Filimonas</taxon>
    </lineage>
</organism>
<dbReference type="Pfam" id="PF01915">
    <property type="entry name" value="Glyco_hydro_3_C"/>
    <property type="match status" value="1"/>
</dbReference>
<dbReference type="GO" id="GO:0031222">
    <property type="term" value="P:arabinan catabolic process"/>
    <property type="evidence" value="ECO:0007669"/>
    <property type="project" value="TreeGrafter"/>
</dbReference>
<proteinExistence type="inferred from homology"/>
<dbReference type="PRINTS" id="PR00133">
    <property type="entry name" value="GLHYDRLASE3"/>
</dbReference>
<dbReference type="InterPro" id="IPR026891">
    <property type="entry name" value="Fn3-like"/>
</dbReference>
<dbReference type="RefSeq" id="WP_129001829.1">
    <property type="nucleotide sequence ID" value="NZ_SDHZ01000001.1"/>
</dbReference>
<evidence type="ECO:0000256" key="1">
    <source>
        <dbReference type="ARBA" id="ARBA00005336"/>
    </source>
</evidence>
<dbReference type="InterPro" id="IPR013783">
    <property type="entry name" value="Ig-like_fold"/>
</dbReference>
<comment type="similarity">
    <text evidence="1">Belongs to the glycosyl hydrolase 3 family.</text>
</comment>
<keyword evidence="2 4" id="KW-0732">Signal</keyword>
<sequence length="866" mass="95585">MRYISLFIGLMCVCTLSRAQSTTYPFQDNHLSFEQRVEDLLHRLTLEEKVALMQDVSKPIARLGVKGYNWWNEALHGVARAGLATVFPQPIGMAASFDKDQVLKVFNAVSDEGRAKYNYNISKGNYGRYEGLTMWTPTINIYRDPRWGRGIETYGEDPYLTAELGIQVVNGLQGDTGLKYDKLHACAKHFAVHSGPEWNRHSFNAANIKPRDLYETYLPAFEALVKEANVQEVMCAYNRFEGKPCCGSDQLLQHILRSKWGFKGIVVADCGAIADFFKENAHAVYKDAATASAGAVYSGTDLDCGSSYRALTDAVKQGLIKEEAINVSVRRLLMARFRLGEMDDPSLVPWAKIGYDVVASEAHNKIALEMARKSIVLLQNRSNILPLKSGGLKIAVMGPNAKDSIMQWGNYNGTPARTITILDGIKAALSPGDQLVYDQGCGLVDGAIMKSAFNECIGEDSKGITVAYWNNKERKGAPVTTVNMTSPFNLCTSGATVFAPKVALTDFSGTYTGVFRPHQSGQATLDFYVNGMLRVWVDGSLVKEMKTNHGGRKATHNMKVEAGKRYDIRFEFEHNNGDALLSFDIGYKEEMDIERSIAKVKDADVVVFAGGISPSLEGEEMGVNLPGFKKGDRTDIQLPLVQRNLIAALKRAGKKVVLVDCSGSPIGLVNEAENCAAIVQAWYSGQAGGQAVADVLFGKYNPAGRLPVTFYRDTTQLPDFEDYNMKGRTYRYFSGKPLFEFGYGLSYTTFKYGKPVLSNAAVKAGTPVKLTVPVFNTGKLAGDEVVQVYLKKKDDENGPIKTLRAFKRVHFNTGQKMDIVFDITPKQMEWWDDSAGIMKVVPGEYELLVGGSSRKEDLQAISFKVK</sequence>
<keyword evidence="7" id="KW-1185">Reference proteome</keyword>
<dbReference type="OrthoDB" id="721009at2"/>
<feature type="chain" id="PRO_5020545560" evidence="4">
    <location>
        <begin position="20"/>
        <end position="866"/>
    </location>
</feature>
<feature type="signal peptide" evidence="4">
    <location>
        <begin position="1"/>
        <end position="19"/>
    </location>
</feature>
<dbReference type="GO" id="GO:0045493">
    <property type="term" value="P:xylan catabolic process"/>
    <property type="evidence" value="ECO:0007669"/>
    <property type="project" value="InterPro"/>
</dbReference>
<evidence type="ECO:0000256" key="2">
    <source>
        <dbReference type="ARBA" id="ARBA00022729"/>
    </source>
</evidence>
<dbReference type="InterPro" id="IPR054850">
    <property type="entry name" value="Xylosidase_Xyl3A"/>
</dbReference>
<comment type="caution">
    <text evidence="6">The sequence shown here is derived from an EMBL/GenBank/DDBJ whole genome shotgun (WGS) entry which is preliminary data.</text>
</comment>
<dbReference type="SMART" id="SM01217">
    <property type="entry name" value="Fn3_like"/>
    <property type="match status" value="1"/>
</dbReference>
<dbReference type="Pfam" id="PF07691">
    <property type="entry name" value="PA14"/>
    <property type="match status" value="1"/>
</dbReference>
<dbReference type="SMART" id="SM00758">
    <property type="entry name" value="PA14"/>
    <property type="match status" value="1"/>
</dbReference>
<accession>A0A4Q1DAZ4</accession>
<dbReference type="Pfam" id="PF00933">
    <property type="entry name" value="Glyco_hydro_3"/>
    <property type="match status" value="1"/>
</dbReference>
<dbReference type="SUPFAM" id="SSF52279">
    <property type="entry name" value="Beta-D-glucan exohydrolase, C-terminal domain"/>
    <property type="match status" value="1"/>
</dbReference>
<dbReference type="GO" id="GO:0009044">
    <property type="term" value="F:xylan 1,4-beta-xylosidase activity"/>
    <property type="evidence" value="ECO:0007669"/>
    <property type="project" value="InterPro"/>
</dbReference>
<reference evidence="6 7" key="1">
    <citation type="submission" date="2019-01" db="EMBL/GenBank/DDBJ databases">
        <title>Filimonas sp. strain TTM-71.</title>
        <authorList>
            <person name="Chen W.-M."/>
        </authorList>
    </citation>
    <scope>NUCLEOTIDE SEQUENCE [LARGE SCALE GENOMIC DNA]</scope>
    <source>
        <strain evidence="6 7">TTM-71</strain>
    </source>
</reference>
<dbReference type="InterPro" id="IPR001764">
    <property type="entry name" value="Glyco_hydro_3_N"/>
</dbReference>
<dbReference type="SUPFAM" id="SSF51445">
    <property type="entry name" value="(Trans)glycosidases"/>
    <property type="match status" value="1"/>
</dbReference>
<dbReference type="GO" id="GO:0046556">
    <property type="term" value="F:alpha-L-arabinofuranosidase activity"/>
    <property type="evidence" value="ECO:0007669"/>
    <property type="project" value="TreeGrafter"/>
</dbReference>
<dbReference type="NCBIfam" id="NF041776">
    <property type="entry name" value="xylosidase_Xyl3A"/>
    <property type="match status" value="1"/>
</dbReference>
<evidence type="ECO:0000313" key="7">
    <source>
        <dbReference type="Proteomes" id="UP000290545"/>
    </source>
</evidence>
<dbReference type="PANTHER" id="PTHR42721:SF3">
    <property type="entry name" value="BETA-D-XYLOSIDASE 5-RELATED"/>
    <property type="match status" value="1"/>
</dbReference>
<dbReference type="EMBL" id="SDHZ01000001">
    <property type="protein sequence ID" value="RXK86078.1"/>
    <property type="molecule type" value="Genomic_DNA"/>
</dbReference>
<dbReference type="Proteomes" id="UP000290545">
    <property type="component" value="Unassembled WGS sequence"/>
</dbReference>
<dbReference type="InterPro" id="IPR011658">
    <property type="entry name" value="PA14_dom"/>
</dbReference>
<protein>
    <submittedName>
        <fullName evidence="6">Glycoside hydrolase family 3 protein</fullName>
    </submittedName>
</protein>
<gene>
    <name evidence="6" type="ORF">ESB13_04510</name>
</gene>
<dbReference type="InterPro" id="IPR037524">
    <property type="entry name" value="PA14/GLEYA"/>
</dbReference>
<dbReference type="InterPro" id="IPR017853">
    <property type="entry name" value="GH"/>
</dbReference>
<evidence type="ECO:0000313" key="6">
    <source>
        <dbReference type="EMBL" id="RXK86078.1"/>
    </source>
</evidence>
<dbReference type="AlphaFoldDB" id="A0A4Q1DAZ4"/>
<evidence type="ECO:0000259" key="5">
    <source>
        <dbReference type="PROSITE" id="PS51820"/>
    </source>
</evidence>
<keyword evidence="3 6" id="KW-0378">Hydrolase</keyword>
<feature type="domain" description="PA14" evidence="5">
    <location>
        <begin position="459"/>
        <end position="601"/>
    </location>
</feature>
<dbReference type="InterPro" id="IPR044993">
    <property type="entry name" value="BXL"/>
</dbReference>
<evidence type="ECO:0000256" key="4">
    <source>
        <dbReference type="SAM" id="SignalP"/>
    </source>
</evidence>
<dbReference type="SUPFAM" id="SSF56988">
    <property type="entry name" value="Anthrax protective antigen"/>
    <property type="match status" value="1"/>
</dbReference>
<dbReference type="PROSITE" id="PS51820">
    <property type="entry name" value="PA14"/>
    <property type="match status" value="1"/>
</dbReference>
<dbReference type="PANTHER" id="PTHR42721">
    <property type="entry name" value="SUGAR HYDROLASE-RELATED"/>
    <property type="match status" value="1"/>
</dbReference>
<dbReference type="InterPro" id="IPR036962">
    <property type="entry name" value="Glyco_hydro_3_N_sf"/>
</dbReference>